<evidence type="ECO:0000313" key="2">
    <source>
        <dbReference type="Proteomes" id="UP000814033"/>
    </source>
</evidence>
<sequence length="159" mass="18138">HRHVPKLCPRFDVHLFTSPDLPSLPAPPHRRPQPPTGHSIAYALHRTRLHASVTFAALYLLQRLKGRFTAAMGFSGHRLFISAFMIASKIICDDTYSNKSWCMVGQGMFALREINQMEREMCSYPEWQLNADPTTLHDFEIQVRRDFAGPGPYPSHLPP</sequence>
<reference evidence="1" key="1">
    <citation type="submission" date="2021-02" db="EMBL/GenBank/DDBJ databases">
        <authorList>
            <consortium name="DOE Joint Genome Institute"/>
            <person name="Ahrendt S."/>
            <person name="Looney B.P."/>
            <person name="Miyauchi S."/>
            <person name="Morin E."/>
            <person name="Drula E."/>
            <person name="Courty P.E."/>
            <person name="Chicoki N."/>
            <person name="Fauchery L."/>
            <person name="Kohler A."/>
            <person name="Kuo A."/>
            <person name="Labutti K."/>
            <person name="Pangilinan J."/>
            <person name="Lipzen A."/>
            <person name="Riley R."/>
            <person name="Andreopoulos W."/>
            <person name="He G."/>
            <person name="Johnson J."/>
            <person name="Barry K.W."/>
            <person name="Grigoriev I.V."/>
            <person name="Nagy L."/>
            <person name="Hibbett D."/>
            <person name="Henrissat B."/>
            <person name="Matheny P.B."/>
            <person name="Labbe J."/>
            <person name="Martin F."/>
        </authorList>
    </citation>
    <scope>NUCLEOTIDE SEQUENCE</scope>
    <source>
        <strain evidence="1">FP105234-sp</strain>
    </source>
</reference>
<protein>
    <submittedName>
        <fullName evidence="1">Uncharacterized protein</fullName>
    </submittedName>
</protein>
<organism evidence="1 2">
    <name type="scientific">Auriscalpium vulgare</name>
    <dbReference type="NCBI Taxonomy" id="40419"/>
    <lineage>
        <taxon>Eukaryota</taxon>
        <taxon>Fungi</taxon>
        <taxon>Dikarya</taxon>
        <taxon>Basidiomycota</taxon>
        <taxon>Agaricomycotina</taxon>
        <taxon>Agaricomycetes</taxon>
        <taxon>Russulales</taxon>
        <taxon>Auriscalpiaceae</taxon>
        <taxon>Auriscalpium</taxon>
    </lineage>
</organism>
<keyword evidence="2" id="KW-1185">Reference proteome</keyword>
<reference evidence="1" key="2">
    <citation type="journal article" date="2022" name="New Phytol.">
        <title>Evolutionary transition to the ectomycorrhizal habit in the genomes of a hyperdiverse lineage of mushroom-forming fungi.</title>
        <authorList>
            <person name="Looney B."/>
            <person name="Miyauchi S."/>
            <person name="Morin E."/>
            <person name="Drula E."/>
            <person name="Courty P.E."/>
            <person name="Kohler A."/>
            <person name="Kuo A."/>
            <person name="LaButti K."/>
            <person name="Pangilinan J."/>
            <person name="Lipzen A."/>
            <person name="Riley R."/>
            <person name="Andreopoulos W."/>
            <person name="He G."/>
            <person name="Johnson J."/>
            <person name="Nolan M."/>
            <person name="Tritt A."/>
            <person name="Barry K.W."/>
            <person name="Grigoriev I.V."/>
            <person name="Nagy L.G."/>
            <person name="Hibbett D."/>
            <person name="Henrissat B."/>
            <person name="Matheny P.B."/>
            <person name="Labbe J."/>
            <person name="Martin F.M."/>
        </authorList>
    </citation>
    <scope>NUCLEOTIDE SEQUENCE</scope>
    <source>
        <strain evidence="1">FP105234-sp</strain>
    </source>
</reference>
<accession>A0ACB8R0E4</accession>
<dbReference type="Proteomes" id="UP000814033">
    <property type="component" value="Unassembled WGS sequence"/>
</dbReference>
<feature type="non-terminal residue" evidence="1">
    <location>
        <position position="159"/>
    </location>
</feature>
<name>A0ACB8R0E4_9AGAM</name>
<comment type="caution">
    <text evidence="1">The sequence shown here is derived from an EMBL/GenBank/DDBJ whole genome shotgun (WGS) entry which is preliminary data.</text>
</comment>
<feature type="non-terminal residue" evidence="1">
    <location>
        <position position="1"/>
    </location>
</feature>
<evidence type="ECO:0000313" key="1">
    <source>
        <dbReference type="EMBL" id="KAI0037559.1"/>
    </source>
</evidence>
<dbReference type="EMBL" id="MU276859">
    <property type="protein sequence ID" value="KAI0037559.1"/>
    <property type="molecule type" value="Genomic_DNA"/>
</dbReference>
<gene>
    <name evidence="1" type="ORF">FA95DRAFT_1462545</name>
</gene>
<proteinExistence type="predicted"/>